<keyword evidence="2" id="KW-1185">Reference proteome</keyword>
<dbReference type="InterPro" id="IPR023799">
    <property type="entry name" value="RbfA_dom_sf"/>
</dbReference>
<evidence type="ECO:0000313" key="1">
    <source>
        <dbReference type="EMBL" id="CEP01725.1"/>
    </source>
</evidence>
<accession>A0A0G4J2F6</accession>
<dbReference type="Proteomes" id="UP000039324">
    <property type="component" value="Unassembled WGS sequence"/>
</dbReference>
<dbReference type="EMBL" id="CDSF01000116">
    <property type="protein sequence ID" value="CEP01725.1"/>
    <property type="molecule type" value="Genomic_DNA"/>
</dbReference>
<evidence type="ECO:0000313" key="2">
    <source>
        <dbReference type="Proteomes" id="UP000039324"/>
    </source>
</evidence>
<evidence type="ECO:0008006" key="3">
    <source>
        <dbReference type="Google" id="ProtNLM"/>
    </source>
</evidence>
<gene>
    <name evidence="1" type="ORF">PBRA_008667</name>
</gene>
<dbReference type="SUPFAM" id="SSF89919">
    <property type="entry name" value="Ribosome-binding factor A, RbfA"/>
    <property type="match status" value="1"/>
</dbReference>
<proteinExistence type="predicted"/>
<dbReference type="Gene3D" id="3.30.300.20">
    <property type="match status" value="1"/>
</dbReference>
<name>A0A0G4J2F6_PLABS</name>
<sequence>MAIRRVCRRWMGVLRSPSGNADHGGALPGMDELKEMLSQIRAPTPRDRPERDAPPNVDEFKKMISELDKATTADAEAHKQAVQDGERVTRCERRRFDRLFDDDERDQGLRQRARYQNKTHRYMERNAVQMPDGRVIVPRDKLGASSHSSSSLFEKTPQSQRRLCRVSQAIMNTLDEVVVDDAVLGEHLDVIGVSMTNDLRIAHVYWTADDRDRGRVQHRLDRIQGALRHAVARGCPLKFVPSLEFKFETGWRASALRDQYDR</sequence>
<dbReference type="InterPro" id="IPR000238">
    <property type="entry name" value="RbfA"/>
</dbReference>
<dbReference type="GO" id="GO:0006364">
    <property type="term" value="P:rRNA processing"/>
    <property type="evidence" value="ECO:0007669"/>
    <property type="project" value="InterPro"/>
</dbReference>
<dbReference type="InterPro" id="IPR015946">
    <property type="entry name" value="KH_dom-like_a/b"/>
</dbReference>
<dbReference type="AlphaFoldDB" id="A0A0G4J2F6"/>
<organism evidence="1 2">
    <name type="scientific">Plasmodiophora brassicae</name>
    <name type="common">Clubroot disease agent</name>
    <dbReference type="NCBI Taxonomy" id="37360"/>
    <lineage>
        <taxon>Eukaryota</taxon>
        <taxon>Sar</taxon>
        <taxon>Rhizaria</taxon>
        <taxon>Endomyxa</taxon>
        <taxon>Phytomyxea</taxon>
        <taxon>Plasmodiophorida</taxon>
        <taxon>Plasmodiophoridae</taxon>
        <taxon>Plasmodiophora</taxon>
    </lineage>
</organism>
<protein>
    <recommendedName>
        <fullName evidence="3">Ribosome-binding factor A</fullName>
    </recommendedName>
</protein>
<reference evidence="1 2" key="1">
    <citation type="submission" date="2015-02" db="EMBL/GenBank/DDBJ databases">
        <authorList>
            <person name="Chooi Y.-H."/>
        </authorList>
    </citation>
    <scope>NUCLEOTIDE SEQUENCE [LARGE SCALE GENOMIC DNA]</scope>
    <source>
        <strain evidence="1">E3</strain>
    </source>
</reference>
<dbReference type="Pfam" id="PF02033">
    <property type="entry name" value="RBFA"/>
    <property type="match status" value="1"/>
</dbReference>